<evidence type="ECO:0000256" key="9">
    <source>
        <dbReference type="ARBA" id="ARBA00023237"/>
    </source>
</evidence>
<dbReference type="Pfam" id="PF07715">
    <property type="entry name" value="Plug"/>
    <property type="match status" value="1"/>
</dbReference>
<dbReference type="GO" id="GO:0015344">
    <property type="term" value="F:siderophore uptake transmembrane transporter activity"/>
    <property type="evidence" value="ECO:0007669"/>
    <property type="project" value="TreeGrafter"/>
</dbReference>
<dbReference type="Gene3D" id="2.170.130.10">
    <property type="entry name" value="TonB-dependent receptor, plug domain"/>
    <property type="match status" value="1"/>
</dbReference>
<dbReference type="CDD" id="cd01347">
    <property type="entry name" value="ligand_gated_channel"/>
    <property type="match status" value="1"/>
</dbReference>
<evidence type="ECO:0000256" key="7">
    <source>
        <dbReference type="ARBA" id="ARBA00023136"/>
    </source>
</evidence>
<gene>
    <name evidence="14" type="ORF">IAC68_00570</name>
</gene>
<dbReference type="SUPFAM" id="SSF56935">
    <property type="entry name" value="Porins"/>
    <property type="match status" value="1"/>
</dbReference>
<dbReference type="InterPro" id="IPR000531">
    <property type="entry name" value="Beta-barrel_TonB"/>
</dbReference>
<dbReference type="PANTHER" id="PTHR30069:SF29">
    <property type="entry name" value="HEMOGLOBIN AND HEMOGLOBIN-HAPTOGLOBIN-BINDING PROTEIN 1-RELATED"/>
    <property type="match status" value="1"/>
</dbReference>
<reference evidence="14" key="2">
    <citation type="journal article" date="2021" name="PeerJ">
        <title>Extensive microbial diversity within the chicken gut microbiome revealed by metagenomics and culture.</title>
        <authorList>
            <person name="Gilroy R."/>
            <person name="Ravi A."/>
            <person name="Getino M."/>
            <person name="Pursley I."/>
            <person name="Horton D.L."/>
            <person name="Alikhan N.F."/>
            <person name="Baker D."/>
            <person name="Gharbi K."/>
            <person name="Hall N."/>
            <person name="Watson M."/>
            <person name="Adriaenssens E.M."/>
            <person name="Foster-Nyarko E."/>
            <person name="Jarju S."/>
            <person name="Secka A."/>
            <person name="Antonio M."/>
            <person name="Oren A."/>
            <person name="Chaudhuri R.R."/>
            <person name="La Ragione R."/>
            <person name="Hildebrand F."/>
            <person name="Pallen M.J."/>
        </authorList>
    </citation>
    <scope>NUCLEOTIDE SEQUENCE</scope>
    <source>
        <strain evidence="14">15467</strain>
    </source>
</reference>
<evidence type="ECO:0000256" key="6">
    <source>
        <dbReference type="ARBA" id="ARBA00023077"/>
    </source>
</evidence>
<evidence type="ECO:0000256" key="5">
    <source>
        <dbReference type="ARBA" id="ARBA00022729"/>
    </source>
</evidence>
<dbReference type="InterPro" id="IPR039426">
    <property type="entry name" value="TonB-dep_rcpt-like"/>
</dbReference>
<evidence type="ECO:0000256" key="3">
    <source>
        <dbReference type="ARBA" id="ARBA00022452"/>
    </source>
</evidence>
<organism evidence="14 15">
    <name type="scientific">Candidatus Egerieousia excrementavium</name>
    <dbReference type="NCBI Taxonomy" id="2840778"/>
    <lineage>
        <taxon>Bacteria</taxon>
        <taxon>Pseudomonadati</taxon>
        <taxon>Bacteroidota</taxon>
        <taxon>Bacteroidia</taxon>
        <taxon>Bacteroidales</taxon>
        <taxon>Candidatus Egerieousia</taxon>
    </lineage>
</organism>
<feature type="domain" description="TonB-dependent receptor-like beta-barrel" evidence="12">
    <location>
        <begin position="212"/>
        <end position="601"/>
    </location>
</feature>
<name>A0A9D9DNQ0_9BACT</name>
<keyword evidence="7 10" id="KW-0472">Membrane</keyword>
<comment type="similarity">
    <text evidence="10 11">Belongs to the TonB-dependent receptor family.</text>
</comment>
<protein>
    <submittedName>
        <fullName evidence="14">TonB-dependent receptor</fullName>
    </submittedName>
</protein>
<evidence type="ECO:0000259" key="12">
    <source>
        <dbReference type="Pfam" id="PF00593"/>
    </source>
</evidence>
<evidence type="ECO:0000256" key="1">
    <source>
        <dbReference type="ARBA" id="ARBA00004571"/>
    </source>
</evidence>
<evidence type="ECO:0000313" key="15">
    <source>
        <dbReference type="Proteomes" id="UP000823635"/>
    </source>
</evidence>
<evidence type="ECO:0000256" key="11">
    <source>
        <dbReference type="RuleBase" id="RU003357"/>
    </source>
</evidence>
<evidence type="ECO:0000256" key="2">
    <source>
        <dbReference type="ARBA" id="ARBA00022448"/>
    </source>
</evidence>
<dbReference type="GO" id="GO:0044718">
    <property type="term" value="P:siderophore transmembrane transport"/>
    <property type="evidence" value="ECO:0007669"/>
    <property type="project" value="TreeGrafter"/>
</dbReference>
<evidence type="ECO:0000256" key="10">
    <source>
        <dbReference type="PROSITE-ProRule" id="PRU01360"/>
    </source>
</evidence>
<dbReference type="AlphaFoldDB" id="A0A9D9DNQ0"/>
<reference evidence="14" key="1">
    <citation type="submission" date="2020-10" db="EMBL/GenBank/DDBJ databases">
        <authorList>
            <person name="Gilroy R."/>
        </authorList>
    </citation>
    <scope>NUCLEOTIDE SEQUENCE</scope>
    <source>
        <strain evidence="14">15467</strain>
    </source>
</reference>
<keyword evidence="6 11" id="KW-0798">TonB box</keyword>
<keyword evidence="5" id="KW-0732">Signal</keyword>
<sequence length="627" mass="70003">MLAISDTDAVVEVDAVSDSASVARDFSLSEAVVTGARYETDIRHLPMTVSVVGRRVLEESRESSILPVLNAYVPGFFSTSRGMMGFGVSDGASGQMSVRGIGGPVQAGLPTTGMLVLIDGHPQYMGLMGHPVADAYQTMMTERVEVLRGPASVLYGSNAMGGVINIVTRKMNEEGVRTGINIGAGSYGTFQSEVNNRVRKGGFSSVFTASYNRTDGHRRNMGFEQYGGYLKLGYDFSDNWKLWSDVNITHFNAANPGAVDDPYIDNDQRITRGMASVALENDYERTSGTVSLFYNWGDHWINDGYQEGEQPLDYRFNSNDRMYGVSVYQSVELFAGNRITAGFDYFHFGGKAWNEYITDGHKEISADKALDEYAGYVDFRQNIGSWLTVDAGVRIDHHSQSGTEVIPQAGLAFHMPGSGELKFMASKGFRNPTIREMYMFPPQNPDLQPESLWSYEMSWSQTLFKGRLYYGANIFYINGDNIIMRLPNPEGSGMLNQNSGEIENWGAELSLSYRFNEVWSAQTNYSWLHMENPVLASPEHKFYAGAEFSKGKWNWSSGLQYVAGLYTELETDTTENFVLWNINGSYRVVEWLSLYLKGENILAQRYEIMKGYPMPKATFMGGININF</sequence>
<keyword evidence="3 10" id="KW-1134">Transmembrane beta strand</keyword>
<proteinExistence type="inferred from homology"/>
<dbReference type="GO" id="GO:0009279">
    <property type="term" value="C:cell outer membrane"/>
    <property type="evidence" value="ECO:0007669"/>
    <property type="project" value="UniProtKB-SubCell"/>
</dbReference>
<evidence type="ECO:0000256" key="8">
    <source>
        <dbReference type="ARBA" id="ARBA00023170"/>
    </source>
</evidence>
<comment type="subcellular location">
    <subcellularLocation>
        <location evidence="1 10">Cell outer membrane</location>
        <topology evidence="1 10">Multi-pass membrane protein</topology>
    </subcellularLocation>
</comment>
<evidence type="ECO:0000259" key="13">
    <source>
        <dbReference type="Pfam" id="PF07715"/>
    </source>
</evidence>
<accession>A0A9D9DNQ0</accession>
<comment type="caution">
    <text evidence="14">The sequence shown here is derived from an EMBL/GenBank/DDBJ whole genome shotgun (WGS) entry which is preliminary data.</text>
</comment>
<keyword evidence="4 10" id="KW-0812">Transmembrane</keyword>
<dbReference type="Pfam" id="PF00593">
    <property type="entry name" value="TonB_dep_Rec_b-barrel"/>
    <property type="match status" value="1"/>
</dbReference>
<dbReference type="InterPro" id="IPR037066">
    <property type="entry name" value="Plug_dom_sf"/>
</dbReference>
<evidence type="ECO:0000313" key="14">
    <source>
        <dbReference type="EMBL" id="MBO8428414.1"/>
    </source>
</evidence>
<dbReference type="InterPro" id="IPR012910">
    <property type="entry name" value="Plug_dom"/>
</dbReference>
<dbReference type="InterPro" id="IPR036942">
    <property type="entry name" value="Beta-barrel_TonB_sf"/>
</dbReference>
<dbReference type="Gene3D" id="2.40.170.20">
    <property type="entry name" value="TonB-dependent receptor, beta-barrel domain"/>
    <property type="match status" value="1"/>
</dbReference>
<keyword evidence="9 10" id="KW-0998">Cell outer membrane</keyword>
<dbReference type="PANTHER" id="PTHR30069">
    <property type="entry name" value="TONB-DEPENDENT OUTER MEMBRANE RECEPTOR"/>
    <property type="match status" value="1"/>
</dbReference>
<dbReference type="Proteomes" id="UP000823635">
    <property type="component" value="Unassembled WGS sequence"/>
</dbReference>
<evidence type="ECO:0000256" key="4">
    <source>
        <dbReference type="ARBA" id="ARBA00022692"/>
    </source>
</evidence>
<keyword evidence="8 14" id="KW-0675">Receptor</keyword>
<feature type="domain" description="TonB-dependent receptor plug" evidence="13">
    <location>
        <begin position="42"/>
        <end position="163"/>
    </location>
</feature>
<dbReference type="EMBL" id="JADINB010000013">
    <property type="protein sequence ID" value="MBO8428414.1"/>
    <property type="molecule type" value="Genomic_DNA"/>
</dbReference>
<dbReference type="PROSITE" id="PS52016">
    <property type="entry name" value="TONB_DEPENDENT_REC_3"/>
    <property type="match status" value="1"/>
</dbReference>
<keyword evidence="2 10" id="KW-0813">Transport</keyword>